<organism evidence="2 3">
    <name type="scientific">Aspergillus sclerotiicarbonarius (strain CBS 121057 / IBT 28362)</name>
    <dbReference type="NCBI Taxonomy" id="1448318"/>
    <lineage>
        <taxon>Eukaryota</taxon>
        <taxon>Fungi</taxon>
        <taxon>Dikarya</taxon>
        <taxon>Ascomycota</taxon>
        <taxon>Pezizomycotina</taxon>
        <taxon>Eurotiomycetes</taxon>
        <taxon>Eurotiomycetidae</taxon>
        <taxon>Eurotiales</taxon>
        <taxon>Aspergillaceae</taxon>
        <taxon>Aspergillus</taxon>
        <taxon>Aspergillus subgen. Circumdati</taxon>
    </lineage>
</organism>
<dbReference type="AlphaFoldDB" id="A0A319E690"/>
<evidence type="ECO:0000256" key="1">
    <source>
        <dbReference type="SAM" id="MobiDB-lite"/>
    </source>
</evidence>
<gene>
    <name evidence="2" type="ORF">BO78DRAFT_390549</name>
</gene>
<dbReference type="Proteomes" id="UP000248423">
    <property type="component" value="Unassembled WGS sequence"/>
</dbReference>
<evidence type="ECO:0000313" key="3">
    <source>
        <dbReference type="Proteomes" id="UP000248423"/>
    </source>
</evidence>
<feature type="region of interest" description="Disordered" evidence="1">
    <location>
        <begin position="109"/>
        <end position="173"/>
    </location>
</feature>
<dbReference type="OrthoDB" id="2537141at2759"/>
<feature type="compositionally biased region" description="Basic and acidic residues" evidence="1">
    <location>
        <begin position="416"/>
        <end position="425"/>
    </location>
</feature>
<dbReference type="VEuPathDB" id="FungiDB:BO78DRAFT_390549"/>
<dbReference type="STRING" id="1448318.A0A319E690"/>
<dbReference type="EMBL" id="KZ826401">
    <property type="protein sequence ID" value="PYI02068.1"/>
    <property type="molecule type" value="Genomic_DNA"/>
</dbReference>
<keyword evidence="3" id="KW-1185">Reference proteome</keyword>
<evidence type="ECO:0000313" key="2">
    <source>
        <dbReference type="EMBL" id="PYI02068.1"/>
    </source>
</evidence>
<feature type="compositionally biased region" description="Basic and acidic residues" evidence="1">
    <location>
        <begin position="109"/>
        <end position="125"/>
    </location>
</feature>
<feature type="region of interest" description="Disordered" evidence="1">
    <location>
        <begin position="393"/>
        <end position="425"/>
    </location>
</feature>
<accession>A0A319E690</accession>
<feature type="compositionally biased region" description="Polar residues" evidence="1">
    <location>
        <begin position="139"/>
        <end position="152"/>
    </location>
</feature>
<protein>
    <submittedName>
        <fullName evidence="2">Uncharacterized protein</fullName>
    </submittedName>
</protein>
<sequence length="634" mass="70816">MAQAKLHQYLSRDSYNRIEAWVAETNAALASHRAALPFIHSSPQPIRFPLSRTHIAHIAHVLDKNRSTDSVTQEMNLEDLVPHSVILKEEPIGREKSRACGLILKMKPETAAEKSQEQLLARESRPTPSKRGGFEQPAALSTSDRAPTSSTAKNEHYGYERRPRHRTKNDRYEYKDKKVRERNDRVSKRVKMTTNDTFHASNVPCNRLTLNRRGIQGIFKKGKASAPVKPRDSGQMPDLFGFDTPLTAWNLHSAHKIRFSESEFLLGKSDSDRICSNSKPTPELGEGCDSVKYPATSVPKHSNVVSDIPSPAGDCSSLRSFEKVNRASEPKGKDRVPAPDFLSGRALELHPKKLLSYYLSPPDTVVGPSKPNKAITDKTPQYYGRLEKARGFQERKYPSLSSGSETVTAKPPRNAKKADADEKDPRMLEKLVTSVRDDTSLELSGLPDANTCWQPVSAFKKNGSSSVAATEEFDHNIILDGGVHEEATTPHGQLSKPRVGSDGGGSFSMVEVGEPLERHESRATKATGELDYEIVDFTMISEAMDFSDIESVLDMEDRVTTVTHDTDMDDIDTASNMMMAPSETSCNTSTRRIQERSGPWLERRSPVLDRTGTEDLNMDIFEGLGRFWQRQRFY</sequence>
<reference evidence="2 3" key="1">
    <citation type="submission" date="2018-02" db="EMBL/GenBank/DDBJ databases">
        <title>The genomes of Aspergillus section Nigri reveals drivers in fungal speciation.</title>
        <authorList>
            <consortium name="DOE Joint Genome Institute"/>
            <person name="Vesth T.C."/>
            <person name="Nybo J."/>
            <person name="Theobald S."/>
            <person name="Brandl J."/>
            <person name="Frisvad J.C."/>
            <person name="Nielsen K.F."/>
            <person name="Lyhne E.K."/>
            <person name="Kogle M.E."/>
            <person name="Kuo A."/>
            <person name="Riley R."/>
            <person name="Clum A."/>
            <person name="Nolan M."/>
            <person name="Lipzen A."/>
            <person name="Salamov A."/>
            <person name="Henrissat B."/>
            <person name="Wiebenga A."/>
            <person name="De vries R.P."/>
            <person name="Grigoriev I.V."/>
            <person name="Mortensen U.H."/>
            <person name="Andersen M.R."/>
            <person name="Baker S.E."/>
        </authorList>
    </citation>
    <scope>NUCLEOTIDE SEQUENCE [LARGE SCALE GENOMIC DNA]</scope>
    <source>
        <strain evidence="2 3">CBS 121057</strain>
    </source>
</reference>
<proteinExistence type="predicted"/>
<name>A0A319E690_ASPSB</name>